<organism evidence="3">
    <name type="scientific">Planktothrix agardhii</name>
    <name type="common">Oscillatoria agardhii</name>
    <dbReference type="NCBI Taxonomy" id="1160"/>
    <lineage>
        <taxon>Bacteria</taxon>
        <taxon>Bacillati</taxon>
        <taxon>Cyanobacteriota</taxon>
        <taxon>Cyanophyceae</taxon>
        <taxon>Oscillatoriophycideae</taxon>
        <taxon>Oscillatoriales</taxon>
        <taxon>Microcoleaceae</taxon>
        <taxon>Planktothrix</taxon>
    </lineage>
</organism>
<evidence type="ECO:0000256" key="1">
    <source>
        <dbReference type="SAM" id="Phobius"/>
    </source>
</evidence>
<name>A0A1J1JCU9_PLAAG</name>
<keyword evidence="1" id="KW-0472">Membrane</keyword>
<gene>
    <name evidence="2" type="ORF">PANO66_03511</name>
    <name evidence="3" type="ORF">PLAM_0840</name>
</gene>
<reference evidence="2" key="2">
    <citation type="submission" date="2020-09" db="EMBL/GenBank/DDBJ databases">
        <authorList>
            <person name="Blom J."/>
        </authorList>
    </citation>
    <scope>NUCLEOTIDE SEQUENCE</scope>
    <source>
        <strain evidence="2">No.66</strain>
    </source>
</reference>
<keyword evidence="1" id="KW-1133">Transmembrane helix</keyword>
<dbReference type="RefSeq" id="WP_227350748.1">
    <property type="nucleotide sequence ID" value="NZ_JBAVBW010000162.1"/>
</dbReference>
<protein>
    <submittedName>
        <fullName evidence="3">Uncharacterized protein</fullName>
    </submittedName>
</protein>
<sequence length="73" mass="8307">MPSVYLMLLTFALGSIWIYTQTSNDIPFVLAGVIGLICLVWGFAFAHWSLQILIVLGLWRLYKVYMPEEVNLG</sequence>
<evidence type="ECO:0000313" key="2">
    <source>
        <dbReference type="EMBL" id="CAD5964337.1"/>
    </source>
</evidence>
<reference evidence="3" key="1">
    <citation type="submission" date="2015-09" db="EMBL/GenBank/DDBJ databases">
        <authorList>
            <person name="Jackson K.R."/>
            <person name="Lunt B.L."/>
            <person name="Fisher J.N.B."/>
            <person name="Gardner A.V."/>
            <person name="Bailey M.E."/>
            <person name="Deus L.M."/>
            <person name="Earl A.S."/>
            <person name="Gibby P.D."/>
            <person name="Hartmann K.A."/>
            <person name="Liu J.E."/>
            <person name="Manci A.M."/>
            <person name="Nielsen D.A."/>
            <person name="Solomon M.B."/>
            <person name="Breakwell D.P."/>
            <person name="Burnett S.H."/>
            <person name="Grose J.H."/>
        </authorList>
    </citation>
    <scope>NUCLEOTIDE SEQUENCE</scope>
    <source>
        <strain evidence="3">7805</strain>
    </source>
</reference>
<feature type="transmembrane region" description="Helical" evidence="1">
    <location>
        <begin position="28"/>
        <end position="59"/>
    </location>
</feature>
<keyword evidence="1" id="KW-0812">Transmembrane</keyword>
<dbReference type="GeneID" id="77288884"/>
<dbReference type="AlphaFoldDB" id="A0A1J1JCU9"/>
<dbReference type="Proteomes" id="UP001153761">
    <property type="component" value="Chromosome"/>
</dbReference>
<dbReference type="EMBL" id="LO018304">
    <property type="protein sequence ID" value="CUM58807.1"/>
    <property type="molecule type" value="Genomic_DNA"/>
</dbReference>
<proteinExistence type="predicted"/>
<accession>A0A1J1JCU9</accession>
<dbReference type="EMBL" id="LR882963">
    <property type="protein sequence ID" value="CAD5964337.1"/>
    <property type="molecule type" value="Genomic_DNA"/>
</dbReference>
<evidence type="ECO:0000313" key="3">
    <source>
        <dbReference type="EMBL" id="CUM58807.1"/>
    </source>
</evidence>